<accession>A0ACC2LGZ0</accession>
<dbReference type="EMBL" id="CM056816">
    <property type="protein sequence ID" value="KAJ8632689.1"/>
    <property type="molecule type" value="Genomic_DNA"/>
</dbReference>
<organism evidence="1 2">
    <name type="scientific">Persea americana</name>
    <name type="common">Avocado</name>
    <dbReference type="NCBI Taxonomy" id="3435"/>
    <lineage>
        <taxon>Eukaryota</taxon>
        <taxon>Viridiplantae</taxon>
        <taxon>Streptophyta</taxon>
        <taxon>Embryophyta</taxon>
        <taxon>Tracheophyta</taxon>
        <taxon>Spermatophyta</taxon>
        <taxon>Magnoliopsida</taxon>
        <taxon>Magnoliidae</taxon>
        <taxon>Laurales</taxon>
        <taxon>Lauraceae</taxon>
        <taxon>Persea</taxon>
    </lineage>
</organism>
<protein>
    <submittedName>
        <fullName evidence="1">Uncharacterized protein</fullName>
    </submittedName>
</protein>
<evidence type="ECO:0000313" key="1">
    <source>
        <dbReference type="EMBL" id="KAJ8632689.1"/>
    </source>
</evidence>
<reference evidence="1 2" key="1">
    <citation type="journal article" date="2022" name="Hortic Res">
        <title>A haplotype resolved chromosomal level avocado genome allows analysis of novel avocado genes.</title>
        <authorList>
            <person name="Nath O."/>
            <person name="Fletcher S.J."/>
            <person name="Hayward A."/>
            <person name="Shaw L.M."/>
            <person name="Masouleh A.K."/>
            <person name="Furtado A."/>
            <person name="Henry R.J."/>
            <person name="Mitter N."/>
        </authorList>
    </citation>
    <scope>NUCLEOTIDE SEQUENCE [LARGE SCALE GENOMIC DNA]</scope>
    <source>
        <strain evidence="2">cv. Hass</strain>
    </source>
</reference>
<proteinExistence type="predicted"/>
<sequence>MEVETVGLSISKEVVQAEESTAVIDSEEIVLEPPAQSSETQDQLPLGSTTQVKAEGDSHKAIISEVPVVPKPSTVMHGVEVATDDMT</sequence>
<evidence type="ECO:0000313" key="2">
    <source>
        <dbReference type="Proteomes" id="UP001234297"/>
    </source>
</evidence>
<keyword evidence="2" id="KW-1185">Reference proteome</keyword>
<name>A0ACC2LGZ0_PERAE</name>
<dbReference type="Proteomes" id="UP001234297">
    <property type="component" value="Chromosome 8"/>
</dbReference>
<comment type="caution">
    <text evidence="1">The sequence shown here is derived from an EMBL/GenBank/DDBJ whole genome shotgun (WGS) entry which is preliminary data.</text>
</comment>
<gene>
    <name evidence="1" type="ORF">MRB53_026025</name>
</gene>